<dbReference type="STRING" id="394096.DB31_1477"/>
<dbReference type="Proteomes" id="UP000028725">
    <property type="component" value="Unassembled WGS sequence"/>
</dbReference>
<organism evidence="3 4">
    <name type="scientific">Hyalangium minutum</name>
    <dbReference type="NCBI Taxonomy" id="394096"/>
    <lineage>
        <taxon>Bacteria</taxon>
        <taxon>Pseudomonadati</taxon>
        <taxon>Myxococcota</taxon>
        <taxon>Myxococcia</taxon>
        <taxon>Myxococcales</taxon>
        <taxon>Cystobacterineae</taxon>
        <taxon>Archangiaceae</taxon>
        <taxon>Hyalangium</taxon>
    </lineage>
</organism>
<keyword evidence="1" id="KW-0597">Phosphoprotein</keyword>
<comment type="caution">
    <text evidence="3">The sequence shown here is derived from an EMBL/GenBank/DDBJ whole genome shotgun (WGS) entry which is preliminary data.</text>
</comment>
<feature type="modified residue" description="4-aspartylphosphate" evidence="1">
    <location>
        <position position="53"/>
    </location>
</feature>
<sequence>MKTVLLLSTDSSTRDTVTCAFAPHSDLRLVLASSFHGALWTMCEEEVDLVITDLGMPERQGLDLLAYMANYRSKVPVLTMSAAKPSRGMQGQLCWRGHLSTSLRPNVLLSYVREGLRSVERGDYRPVGLHDLLRVLSYEQDTCTLQVKAGLKAGHLQLVRGKIVHAVCGETEAESAARELLSWQTPWLRMEPMPTRLNETLVDQHLSEQVA</sequence>
<dbReference type="Pfam" id="PF00072">
    <property type="entry name" value="Response_reg"/>
    <property type="match status" value="1"/>
</dbReference>
<feature type="domain" description="Response regulatory" evidence="2">
    <location>
        <begin position="3"/>
        <end position="116"/>
    </location>
</feature>
<dbReference type="RefSeq" id="WP_044193167.1">
    <property type="nucleotide sequence ID" value="NZ_JMCB01000012.1"/>
</dbReference>
<proteinExistence type="predicted"/>
<protein>
    <submittedName>
        <fullName evidence="3">Chemotaxis protein CheC--inhibitor of MCP methylation</fullName>
    </submittedName>
</protein>
<dbReference type="Gene3D" id="3.40.50.2300">
    <property type="match status" value="1"/>
</dbReference>
<dbReference type="Pfam" id="PF14332">
    <property type="entry name" value="DUF4388"/>
    <property type="match status" value="1"/>
</dbReference>
<name>A0A085WCE8_9BACT</name>
<dbReference type="InterPro" id="IPR001789">
    <property type="entry name" value="Sig_transdc_resp-reg_receiver"/>
</dbReference>
<gene>
    <name evidence="3" type="ORF">DB31_1477</name>
</gene>
<keyword evidence="4" id="KW-1185">Reference proteome</keyword>
<dbReference type="AlphaFoldDB" id="A0A085WCE8"/>
<evidence type="ECO:0000259" key="2">
    <source>
        <dbReference type="PROSITE" id="PS50110"/>
    </source>
</evidence>
<reference evidence="3" key="1">
    <citation type="submission" date="2014-04" db="EMBL/GenBank/DDBJ databases">
        <title>Genome assembly of Hyalangium minutum DSM 14724.</title>
        <authorList>
            <person name="Sharma G."/>
            <person name="Subramanian S."/>
        </authorList>
    </citation>
    <scope>NUCLEOTIDE SEQUENCE [LARGE SCALE GENOMIC DNA]</scope>
    <source>
        <strain evidence="3">DSM 14724</strain>
    </source>
</reference>
<dbReference type="InterPro" id="IPR025497">
    <property type="entry name" value="PatA-like_N"/>
</dbReference>
<dbReference type="InterPro" id="IPR011006">
    <property type="entry name" value="CheY-like_superfamily"/>
</dbReference>
<dbReference type="SUPFAM" id="SSF52172">
    <property type="entry name" value="CheY-like"/>
    <property type="match status" value="1"/>
</dbReference>
<dbReference type="PROSITE" id="PS50110">
    <property type="entry name" value="RESPONSE_REGULATORY"/>
    <property type="match status" value="1"/>
</dbReference>
<evidence type="ECO:0000313" key="4">
    <source>
        <dbReference type="Proteomes" id="UP000028725"/>
    </source>
</evidence>
<evidence type="ECO:0000256" key="1">
    <source>
        <dbReference type="PROSITE-ProRule" id="PRU00169"/>
    </source>
</evidence>
<evidence type="ECO:0000313" key="3">
    <source>
        <dbReference type="EMBL" id="KFE65361.1"/>
    </source>
</evidence>
<dbReference type="GO" id="GO:0000160">
    <property type="term" value="P:phosphorelay signal transduction system"/>
    <property type="evidence" value="ECO:0007669"/>
    <property type="project" value="InterPro"/>
</dbReference>
<dbReference type="EMBL" id="JMCB01000012">
    <property type="protein sequence ID" value="KFE65361.1"/>
    <property type="molecule type" value="Genomic_DNA"/>
</dbReference>
<accession>A0A085WCE8</accession>